<evidence type="ECO:0000313" key="1">
    <source>
        <dbReference type="EMBL" id="KAF8912954.1"/>
    </source>
</evidence>
<sequence length="156" mass="17372">MPWRMLVRMSMKSESCWRKTCVRKIGFEIHLDHALASKAWTAGLRCWYVLSGTGGSWKKSPHNINCIPPNGAELLLTTRAIYSSLSNSSPSIIEISSMISVLRSHQRLFGRNEFLILLARASFFSFPSPIPAKECTVVPPIFKPAIPVEAVTAIVL</sequence>
<proteinExistence type="predicted"/>
<dbReference type="OrthoDB" id="3037543at2759"/>
<accession>A0A9P5NXQ6</accession>
<dbReference type="Proteomes" id="UP000724874">
    <property type="component" value="Unassembled WGS sequence"/>
</dbReference>
<keyword evidence="2" id="KW-1185">Reference proteome</keyword>
<comment type="caution">
    <text evidence="1">The sequence shown here is derived from an EMBL/GenBank/DDBJ whole genome shotgun (WGS) entry which is preliminary data.</text>
</comment>
<name>A0A9P5NXQ6_GYMJU</name>
<protein>
    <submittedName>
        <fullName evidence="1">Uncharacterized protein</fullName>
    </submittedName>
</protein>
<evidence type="ECO:0000313" key="2">
    <source>
        <dbReference type="Proteomes" id="UP000724874"/>
    </source>
</evidence>
<reference evidence="1" key="1">
    <citation type="submission" date="2020-11" db="EMBL/GenBank/DDBJ databases">
        <authorList>
            <consortium name="DOE Joint Genome Institute"/>
            <person name="Ahrendt S."/>
            <person name="Riley R."/>
            <person name="Andreopoulos W."/>
            <person name="LaButti K."/>
            <person name="Pangilinan J."/>
            <person name="Ruiz-duenas F.J."/>
            <person name="Barrasa J.M."/>
            <person name="Sanchez-Garcia M."/>
            <person name="Camarero S."/>
            <person name="Miyauchi S."/>
            <person name="Serrano A."/>
            <person name="Linde D."/>
            <person name="Babiker R."/>
            <person name="Drula E."/>
            <person name="Ayuso-Fernandez I."/>
            <person name="Pacheco R."/>
            <person name="Padilla G."/>
            <person name="Ferreira P."/>
            <person name="Barriuso J."/>
            <person name="Kellner H."/>
            <person name="Castanera R."/>
            <person name="Alfaro M."/>
            <person name="Ramirez L."/>
            <person name="Pisabarro A.G."/>
            <person name="Kuo A."/>
            <person name="Tritt A."/>
            <person name="Lipzen A."/>
            <person name="He G."/>
            <person name="Yan M."/>
            <person name="Ng V."/>
            <person name="Cullen D."/>
            <person name="Martin F."/>
            <person name="Rosso M.-N."/>
            <person name="Henrissat B."/>
            <person name="Hibbett D."/>
            <person name="Martinez A.T."/>
            <person name="Grigoriev I.V."/>
        </authorList>
    </citation>
    <scope>NUCLEOTIDE SEQUENCE</scope>
    <source>
        <strain evidence="1">AH 44721</strain>
    </source>
</reference>
<dbReference type="AlphaFoldDB" id="A0A9P5NXQ6"/>
<dbReference type="EMBL" id="JADNYJ010000002">
    <property type="protein sequence ID" value="KAF8912954.1"/>
    <property type="molecule type" value="Genomic_DNA"/>
</dbReference>
<organism evidence="1 2">
    <name type="scientific">Gymnopilus junonius</name>
    <name type="common">Spectacular rustgill mushroom</name>
    <name type="synonym">Gymnopilus spectabilis subsp. junonius</name>
    <dbReference type="NCBI Taxonomy" id="109634"/>
    <lineage>
        <taxon>Eukaryota</taxon>
        <taxon>Fungi</taxon>
        <taxon>Dikarya</taxon>
        <taxon>Basidiomycota</taxon>
        <taxon>Agaricomycotina</taxon>
        <taxon>Agaricomycetes</taxon>
        <taxon>Agaricomycetidae</taxon>
        <taxon>Agaricales</taxon>
        <taxon>Agaricineae</taxon>
        <taxon>Hymenogastraceae</taxon>
        <taxon>Gymnopilus</taxon>
    </lineage>
</organism>
<gene>
    <name evidence="1" type="ORF">CPB84DRAFT_1759996</name>
</gene>